<name>A0ABQ8U3E7_9EUKA</name>
<accession>A0ABQ8U3E7</accession>
<dbReference type="Proteomes" id="UP001141327">
    <property type="component" value="Unassembled WGS sequence"/>
</dbReference>
<keyword evidence="2" id="KW-1185">Reference proteome</keyword>
<protein>
    <submittedName>
        <fullName evidence="1">Uncharacterized protein</fullName>
    </submittedName>
</protein>
<gene>
    <name evidence="1" type="ORF">PAPYR_12999</name>
</gene>
<sequence>MLILLRRQSQGMETRRLKSIFSPSWLRVRATWRGGRLRFSASAPQIPGATVVGTLTPDKLAFVVPTFLAIPTAPPRAGADCESDLAAQYCNCAATCWGFYVTRADGHEHFYCYWISSNCD</sequence>
<evidence type="ECO:0000313" key="1">
    <source>
        <dbReference type="EMBL" id="KAJ4452752.1"/>
    </source>
</evidence>
<comment type="caution">
    <text evidence="1">The sequence shown here is derived from an EMBL/GenBank/DDBJ whole genome shotgun (WGS) entry which is preliminary data.</text>
</comment>
<organism evidence="1 2">
    <name type="scientific">Paratrimastix pyriformis</name>
    <dbReference type="NCBI Taxonomy" id="342808"/>
    <lineage>
        <taxon>Eukaryota</taxon>
        <taxon>Metamonada</taxon>
        <taxon>Preaxostyla</taxon>
        <taxon>Paratrimastigidae</taxon>
        <taxon>Paratrimastix</taxon>
    </lineage>
</organism>
<dbReference type="EMBL" id="JAPMOS010000398">
    <property type="protein sequence ID" value="KAJ4452752.1"/>
    <property type="molecule type" value="Genomic_DNA"/>
</dbReference>
<reference evidence="1" key="1">
    <citation type="journal article" date="2022" name="bioRxiv">
        <title>Genomics of Preaxostyla Flagellates Illuminates Evolutionary Transitions and the Path Towards Mitochondrial Loss.</title>
        <authorList>
            <person name="Novak L.V.F."/>
            <person name="Treitli S.C."/>
            <person name="Pyrih J."/>
            <person name="Halakuc P."/>
            <person name="Pipaliya S.V."/>
            <person name="Vacek V."/>
            <person name="Brzon O."/>
            <person name="Soukal P."/>
            <person name="Eme L."/>
            <person name="Dacks J.B."/>
            <person name="Karnkowska A."/>
            <person name="Elias M."/>
            <person name="Hampl V."/>
        </authorList>
    </citation>
    <scope>NUCLEOTIDE SEQUENCE</scope>
    <source>
        <strain evidence="1">RCP-MX</strain>
    </source>
</reference>
<proteinExistence type="predicted"/>
<evidence type="ECO:0000313" key="2">
    <source>
        <dbReference type="Proteomes" id="UP001141327"/>
    </source>
</evidence>